<sequence>MDVRVATRTQSQEVVGRAANHPRYQMRFAVRPSSLVASCPNLEQRGEGADPRALDERWEYAAAARCVEAERAEVTALSAKRPLLLAQFPRKGQEGAEKGAKSLWLNRLREWPVAPQVG</sequence>
<dbReference type="GeneID" id="60404751"/>
<gene>
    <name evidence="1" type="ORF">EMH_0097140</name>
</gene>
<dbReference type="Proteomes" id="UP000030744">
    <property type="component" value="Unassembled WGS sequence"/>
</dbReference>
<dbReference type="AlphaFoldDB" id="U6KFQ8"/>
<organism evidence="1 2">
    <name type="scientific">Eimeria mitis</name>
    <dbReference type="NCBI Taxonomy" id="44415"/>
    <lineage>
        <taxon>Eukaryota</taxon>
        <taxon>Sar</taxon>
        <taxon>Alveolata</taxon>
        <taxon>Apicomplexa</taxon>
        <taxon>Conoidasida</taxon>
        <taxon>Coccidia</taxon>
        <taxon>Eucoccidiorida</taxon>
        <taxon>Eimeriorina</taxon>
        <taxon>Eimeriidae</taxon>
        <taxon>Eimeria</taxon>
    </lineage>
</organism>
<reference evidence="1" key="2">
    <citation type="submission" date="2013-10" db="EMBL/GenBank/DDBJ databases">
        <authorList>
            <person name="Aslett M."/>
        </authorList>
    </citation>
    <scope>NUCLEOTIDE SEQUENCE [LARGE SCALE GENOMIC DNA]</scope>
    <source>
        <strain evidence="1">Houghton</strain>
    </source>
</reference>
<evidence type="ECO:0000313" key="2">
    <source>
        <dbReference type="Proteomes" id="UP000030744"/>
    </source>
</evidence>
<evidence type="ECO:0000313" key="1">
    <source>
        <dbReference type="EMBL" id="CDJ36835.1"/>
    </source>
</evidence>
<protein>
    <submittedName>
        <fullName evidence="1">Uncharacterized protein</fullName>
    </submittedName>
</protein>
<keyword evidence="2" id="KW-1185">Reference proteome</keyword>
<proteinExistence type="predicted"/>
<accession>U6KFQ8</accession>
<dbReference type="EMBL" id="HG737058">
    <property type="protein sequence ID" value="CDJ36835.1"/>
    <property type="molecule type" value="Genomic_DNA"/>
</dbReference>
<reference evidence="1" key="1">
    <citation type="submission" date="2013-10" db="EMBL/GenBank/DDBJ databases">
        <title>Genomic analysis of the causative agents of coccidiosis in chickens.</title>
        <authorList>
            <person name="Reid A.J."/>
            <person name="Blake D."/>
            <person name="Billington K."/>
            <person name="Browne H."/>
            <person name="Dunn M."/>
            <person name="Hung S."/>
            <person name="Kawahara F."/>
            <person name="Miranda-Saavedra D."/>
            <person name="Mourier T."/>
            <person name="Nagra H."/>
            <person name="Otto T.D."/>
            <person name="Rawlings N."/>
            <person name="Sanchez A."/>
            <person name="Sanders M."/>
            <person name="Subramaniam C."/>
            <person name="Tay Y."/>
            <person name="Dear P."/>
            <person name="Doerig C."/>
            <person name="Gruber A."/>
            <person name="Parkinson J."/>
            <person name="Shirley M."/>
            <person name="Wan K.L."/>
            <person name="Berriman M."/>
            <person name="Tomley F."/>
            <person name="Pain A."/>
        </authorList>
    </citation>
    <scope>NUCLEOTIDE SEQUENCE [LARGE SCALE GENOMIC DNA]</scope>
    <source>
        <strain evidence="1">Houghton</strain>
    </source>
</reference>
<name>U6KFQ8_9EIME</name>
<dbReference type="RefSeq" id="XP_037879123.1">
    <property type="nucleotide sequence ID" value="XM_038023269.1"/>
</dbReference>
<dbReference type="VEuPathDB" id="ToxoDB:EMH_0097140"/>